<dbReference type="Pfam" id="PF00430">
    <property type="entry name" value="ATP-synt_B"/>
    <property type="match status" value="1"/>
</dbReference>
<keyword evidence="10 13" id="KW-0066">ATP synthesis</keyword>
<evidence type="ECO:0000256" key="8">
    <source>
        <dbReference type="ARBA" id="ARBA00023065"/>
    </source>
</evidence>
<keyword evidence="6 13" id="KW-0375">Hydrogen ion transport</keyword>
<dbReference type="HAMAP" id="MF_01398">
    <property type="entry name" value="ATP_synth_b_bprime"/>
    <property type="match status" value="1"/>
</dbReference>
<name>A0A3E2B6U9_9FIRM</name>
<dbReference type="GO" id="GO:0046933">
    <property type="term" value="F:proton-transporting ATP synthase activity, rotational mechanism"/>
    <property type="evidence" value="ECO:0007669"/>
    <property type="project" value="UniProtKB-UniRule"/>
</dbReference>
<accession>A0A3E2B6U9</accession>
<proteinExistence type="inferred from homology"/>
<keyword evidence="8 13" id="KW-0406">Ion transport</keyword>
<evidence type="ECO:0000256" key="5">
    <source>
        <dbReference type="ARBA" id="ARBA00022692"/>
    </source>
</evidence>
<evidence type="ECO:0000256" key="11">
    <source>
        <dbReference type="ARBA" id="ARBA00025198"/>
    </source>
</evidence>
<dbReference type="EMBL" id="QQRQ01000001">
    <property type="protein sequence ID" value="RFT07714.1"/>
    <property type="molecule type" value="Genomic_DNA"/>
</dbReference>
<evidence type="ECO:0000256" key="4">
    <source>
        <dbReference type="ARBA" id="ARBA00022547"/>
    </source>
</evidence>
<feature type="transmembrane region" description="Helical" evidence="13">
    <location>
        <begin position="6"/>
        <end position="23"/>
    </location>
</feature>
<dbReference type="RefSeq" id="WP_021919949.1">
    <property type="nucleotide sequence ID" value="NZ_CAKXKJ010000003.1"/>
</dbReference>
<dbReference type="GO" id="GO:0046961">
    <property type="term" value="F:proton-transporting ATPase activity, rotational mechanism"/>
    <property type="evidence" value="ECO:0007669"/>
    <property type="project" value="TreeGrafter"/>
</dbReference>
<dbReference type="CDD" id="cd06503">
    <property type="entry name" value="ATP-synt_Fo_b"/>
    <property type="match status" value="1"/>
</dbReference>
<comment type="subunit">
    <text evidence="13">F-type ATPases have 2 components, F(1) - the catalytic core - and F(0) - the membrane proton channel. F(1) has five subunits: alpha(3), beta(3), gamma(1), delta(1), epsilon(1). F(0) has three main subunits: a(1), b(2) and c(10-14). The alpha and beta chains form an alternating ring which encloses part of the gamma chain. F(1) is attached to F(0) by a central stalk formed by the gamma and epsilon chains, while a peripheral stalk is formed by the delta and b chains.</text>
</comment>
<evidence type="ECO:0000256" key="14">
    <source>
        <dbReference type="RuleBase" id="RU003848"/>
    </source>
</evidence>
<evidence type="ECO:0000256" key="10">
    <source>
        <dbReference type="ARBA" id="ARBA00023310"/>
    </source>
</evidence>
<keyword evidence="3 13" id="KW-1003">Cell membrane</keyword>
<evidence type="ECO:0000256" key="13">
    <source>
        <dbReference type="HAMAP-Rule" id="MF_01398"/>
    </source>
</evidence>
<dbReference type="InterPro" id="IPR050059">
    <property type="entry name" value="ATP_synthase_B_chain"/>
</dbReference>
<dbReference type="InterPro" id="IPR002146">
    <property type="entry name" value="ATP_synth_b/b'su_bac/chlpt"/>
</dbReference>
<dbReference type="GO" id="GO:0005886">
    <property type="term" value="C:plasma membrane"/>
    <property type="evidence" value="ECO:0007669"/>
    <property type="project" value="UniProtKB-SubCell"/>
</dbReference>
<protein>
    <recommendedName>
        <fullName evidence="13">ATP synthase subunit b</fullName>
    </recommendedName>
    <alternativeName>
        <fullName evidence="13">ATP synthase F(0) sector subunit b</fullName>
    </alternativeName>
    <alternativeName>
        <fullName evidence="13">ATPase subunit I</fullName>
    </alternativeName>
    <alternativeName>
        <fullName evidence="13">F-type ATPase subunit b</fullName>
        <shortName evidence="13">F-ATPase subunit b</shortName>
    </alternativeName>
</protein>
<dbReference type="InterPro" id="IPR005864">
    <property type="entry name" value="ATP_synth_F0_bsu_bac"/>
</dbReference>
<dbReference type="Gene3D" id="6.10.250.1580">
    <property type="match status" value="1"/>
</dbReference>
<evidence type="ECO:0000256" key="3">
    <source>
        <dbReference type="ARBA" id="ARBA00022475"/>
    </source>
</evidence>
<evidence type="ECO:0000256" key="2">
    <source>
        <dbReference type="ARBA" id="ARBA00022448"/>
    </source>
</evidence>
<evidence type="ECO:0000256" key="9">
    <source>
        <dbReference type="ARBA" id="ARBA00023136"/>
    </source>
</evidence>
<dbReference type="NCBIfam" id="TIGR01144">
    <property type="entry name" value="ATP_synt_b"/>
    <property type="match status" value="1"/>
</dbReference>
<dbReference type="GO" id="GO:0012505">
    <property type="term" value="C:endomembrane system"/>
    <property type="evidence" value="ECO:0007669"/>
    <property type="project" value="UniProtKB-SubCell"/>
</dbReference>
<keyword evidence="17" id="KW-1185">Reference proteome</keyword>
<comment type="subcellular location">
    <subcellularLocation>
        <location evidence="13">Cell membrane</location>
        <topology evidence="13">Single-pass membrane protein</topology>
    </subcellularLocation>
    <subcellularLocation>
        <location evidence="12">Endomembrane system</location>
        <topology evidence="12">Single-pass membrane protein</topology>
    </subcellularLocation>
</comment>
<dbReference type="OrthoDB" id="9795863at2"/>
<keyword evidence="16" id="KW-0378">Hydrolase</keyword>
<comment type="function">
    <text evidence="11 13">F(1)F(0) ATP synthase produces ATP from ADP in the presence of a proton or sodium gradient. F-type ATPases consist of two structural domains, F(1) containing the extramembraneous catalytic core and F(0) containing the membrane proton channel, linked together by a central stalk and a peripheral stalk. During catalysis, ATP synthesis in the catalytic domain of F(1) is coupled via a rotary mechanism of the central stalk subunits to proton translocation.</text>
</comment>
<evidence type="ECO:0000313" key="17">
    <source>
        <dbReference type="Proteomes" id="UP000260649"/>
    </source>
</evidence>
<evidence type="ECO:0000256" key="12">
    <source>
        <dbReference type="ARBA" id="ARBA00037847"/>
    </source>
</evidence>
<evidence type="ECO:0000256" key="1">
    <source>
        <dbReference type="ARBA" id="ARBA00005513"/>
    </source>
</evidence>
<evidence type="ECO:0000256" key="15">
    <source>
        <dbReference type="SAM" id="Coils"/>
    </source>
</evidence>
<comment type="caution">
    <text evidence="16">The sequence shown here is derived from an EMBL/GenBank/DDBJ whole genome shotgun (WGS) entry which is preliminary data.</text>
</comment>
<reference evidence="16 17" key="1">
    <citation type="submission" date="2018-07" db="EMBL/GenBank/DDBJ databases">
        <title>GABA Modulating Bacteria of the Human Gut Microbiota.</title>
        <authorList>
            <person name="Strandwitz P."/>
            <person name="Kim K.H."/>
            <person name="Terekhova D."/>
            <person name="Liu J.K."/>
            <person name="Sharma A."/>
            <person name="Levering J."/>
            <person name="Mcdonald D."/>
            <person name="Dietrich D."/>
            <person name="Ramadhar T.R."/>
            <person name="Lekbua A."/>
            <person name="Mroue N."/>
            <person name="Liston C."/>
            <person name="Stewart E.J."/>
            <person name="Dubin M.J."/>
            <person name="Zengler K."/>
            <person name="Knight R."/>
            <person name="Gilbert J.A."/>
            <person name="Clardy J."/>
            <person name="Lewis K."/>
        </authorList>
    </citation>
    <scope>NUCLEOTIDE SEQUENCE [LARGE SCALE GENOMIC DNA]</scope>
    <source>
        <strain evidence="16 17">KLE1738</strain>
    </source>
</reference>
<keyword evidence="15" id="KW-0175">Coiled coil</keyword>
<dbReference type="GeneID" id="97994275"/>
<keyword evidence="5 13" id="KW-0812">Transmembrane</keyword>
<evidence type="ECO:0000256" key="7">
    <source>
        <dbReference type="ARBA" id="ARBA00022989"/>
    </source>
</evidence>
<dbReference type="PANTHER" id="PTHR33445">
    <property type="entry name" value="ATP SYNTHASE SUBUNIT B', CHLOROPLASTIC"/>
    <property type="match status" value="1"/>
</dbReference>
<feature type="coiled-coil region" evidence="15">
    <location>
        <begin position="39"/>
        <end position="113"/>
    </location>
</feature>
<evidence type="ECO:0000256" key="6">
    <source>
        <dbReference type="ARBA" id="ARBA00022781"/>
    </source>
</evidence>
<sequence length="161" mass="18113">MVLNLNWEIIWVFVNLLILFLLMKKFLFGPITKLLDERAKGVADTLDQAETQLAEAERQKAEYTQQLASARGEAAHIVEEARKRADLAYSRRMDEAAQDVQRLNEQAARQRAADREAMLASAQKQVADLVLLTTAKVSQRTLDADADRAMLDALLEEVGDE</sequence>
<evidence type="ECO:0000313" key="16">
    <source>
        <dbReference type="EMBL" id="RFT07714.1"/>
    </source>
</evidence>
<dbReference type="Proteomes" id="UP000260649">
    <property type="component" value="Unassembled WGS sequence"/>
</dbReference>
<dbReference type="GO" id="GO:0016787">
    <property type="term" value="F:hydrolase activity"/>
    <property type="evidence" value="ECO:0007669"/>
    <property type="project" value="UniProtKB-KW"/>
</dbReference>
<keyword evidence="9 13" id="KW-0472">Membrane</keyword>
<comment type="function">
    <text evidence="13">Component of the F(0) channel, it forms part of the peripheral stalk, linking F(1) to F(0).</text>
</comment>
<keyword evidence="4 13" id="KW-0138">CF(0)</keyword>
<dbReference type="AlphaFoldDB" id="A0A3E2B6U9"/>
<organism evidence="16 17">
    <name type="scientific">Evtepia gabavorous</name>
    <dbReference type="NCBI Taxonomy" id="2211183"/>
    <lineage>
        <taxon>Bacteria</taxon>
        <taxon>Bacillati</taxon>
        <taxon>Bacillota</taxon>
        <taxon>Clostridia</taxon>
        <taxon>Eubacteriales</taxon>
        <taxon>Evtepia</taxon>
    </lineage>
</organism>
<dbReference type="GO" id="GO:0045259">
    <property type="term" value="C:proton-transporting ATP synthase complex"/>
    <property type="evidence" value="ECO:0007669"/>
    <property type="project" value="UniProtKB-KW"/>
</dbReference>
<gene>
    <name evidence="13 16" type="primary">atpF</name>
    <name evidence="16" type="ORF">DV520_00820</name>
</gene>
<comment type="similarity">
    <text evidence="1 13 14">Belongs to the ATPase B chain family.</text>
</comment>
<dbReference type="PANTHER" id="PTHR33445:SF1">
    <property type="entry name" value="ATP SYNTHASE SUBUNIT B"/>
    <property type="match status" value="1"/>
</dbReference>
<keyword evidence="2 13" id="KW-0813">Transport</keyword>
<keyword evidence="7 13" id="KW-1133">Transmembrane helix</keyword>